<dbReference type="EMBL" id="GGEC01029114">
    <property type="protein sequence ID" value="MBX09598.1"/>
    <property type="molecule type" value="Transcribed_RNA"/>
</dbReference>
<keyword evidence="1" id="KW-1133">Transmembrane helix</keyword>
<keyword evidence="1" id="KW-0812">Transmembrane</keyword>
<accession>A0A2P2KV74</accession>
<name>A0A2P2KV74_RHIMU</name>
<feature type="transmembrane region" description="Helical" evidence="1">
    <location>
        <begin position="6"/>
        <end position="28"/>
    </location>
</feature>
<evidence type="ECO:0000313" key="2">
    <source>
        <dbReference type="EMBL" id="MBX09598.1"/>
    </source>
</evidence>
<reference evidence="2" key="1">
    <citation type="submission" date="2018-02" db="EMBL/GenBank/DDBJ databases">
        <title>Rhizophora mucronata_Transcriptome.</title>
        <authorList>
            <person name="Meera S.P."/>
            <person name="Sreeshan A."/>
            <person name="Augustine A."/>
        </authorList>
    </citation>
    <scope>NUCLEOTIDE SEQUENCE</scope>
    <source>
        <tissue evidence="2">Leaf</tissue>
    </source>
</reference>
<dbReference type="AlphaFoldDB" id="A0A2P2KV74"/>
<feature type="transmembrane region" description="Helical" evidence="1">
    <location>
        <begin position="40"/>
        <end position="66"/>
    </location>
</feature>
<proteinExistence type="predicted"/>
<organism evidence="2">
    <name type="scientific">Rhizophora mucronata</name>
    <name type="common">Asiatic mangrove</name>
    <dbReference type="NCBI Taxonomy" id="61149"/>
    <lineage>
        <taxon>Eukaryota</taxon>
        <taxon>Viridiplantae</taxon>
        <taxon>Streptophyta</taxon>
        <taxon>Embryophyta</taxon>
        <taxon>Tracheophyta</taxon>
        <taxon>Spermatophyta</taxon>
        <taxon>Magnoliopsida</taxon>
        <taxon>eudicotyledons</taxon>
        <taxon>Gunneridae</taxon>
        <taxon>Pentapetalae</taxon>
        <taxon>rosids</taxon>
        <taxon>fabids</taxon>
        <taxon>Malpighiales</taxon>
        <taxon>Rhizophoraceae</taxon>
        <taxon>Rhizophora</taxon>
    </lineage>
</organism>
<sequence>MLSIQMLLLLMATLRIIACFHVPLTVVHQELNTYLSQKKALLLTLFVELWISLLYLIHFGAVHYALVCPQPPPTATPEQIRKFKEVTAPSVLKKRVSIKGKTVREAQKTFRITDPNQFLEAGTYLHVHVHPDRSSSVFHHPNCTKGSKENW</sequence>
<keyword evidence="1" id="KW-0472">Membrane</keyword>
<evidence type="ECO:0000256" key="1">
    <source>
        <dbReference type="SAM" id="Phobius"/>
    </source>
</evidence>
<protein>
    <submittedName>
        <fullName evidence="2">RNA pseudouridine synthase 6ic</fullName>
    </submittedName>
</protein>